<evidence type="ECO:0000256" key="1">
    <source>
        <dbReference type="SAM" id="MobiDB-lite"/>
    </source>
</evidence>
<feature type="compositionally biased region" description="Low complexity" evidence="1">
    <location>
        <begin position="200"/>
        <end position="212"/>
    </location>
</feature>
<feature type="compositionally biased region" description="Acidic residues" evidence="1">
    <location>
        <begin position="120"/>
        <end position="133"/>
    </location>
</feature>
<gene>
    <name evidence="3" type="ORF">OOZ53_21185</name>
</gene>
<protein>
    <recommendedName>
        <fullName evidence="5">Transcriptional regulator</fullName>
    </recommendedName>
</protein>
<sequence length="495" mass="52984">MVDFVAVIEKAVDGLSDNTPQMREKVYEKARGAIRRQLDNIDPPVSDAVRDKQLARLEEAILEIEDRHADAFPDIDEDAFADILSDGQIDEDDIGEEEPVAAPRPAHRTAARPAPALGPEMDDDDDEEDDDEYGGGFDDSIEPEPRRMGESPVADYLQPRRRSSMGVVLGGVLTLVVFVAAGIGIWMFGDSLSALFGGSSSNVQTTSVQTDSGNAGQDQSDGASGQDGQTQGGTAVDGPPKFTQRLMPDGSETDEGPAAGSSLASDAEGKSVAALDLSEPEPAPAGEPAPAASAEPQQQNTESLAEPLRVSQKMFLYEERLGQQAPTAEQGNVIWSIVRESPGDNLPPEPAIEAQITVPGKGLSAIMTIKRNADQSLPASHLIEIVFALTEEFDGNGIGAIQNFALKQTEQDTGDSLIAVPAKITDSFFMIALNDYVEAVQLNLKLLRERRWIDLPVSYGNGRRALLTLEKGTTGAEVFDQVIRAWEARTASSTQ</sequence>
<keyword evidence="2" id="KW-0812">Transmembrane</keyword>
<evidence type="ECO:0000313" key="3">
    <source>
        <dbReference type="EMBL" id="MDA4847885.1"/>
    </source>
</evidence>
<feature type="region of interest" description="Disordered" evidence="1">
    <location>
        <begin position="97"/>
        <end position="155"/>
    </location>
</feature>
<proteinExistence type="predicted"/>
<comment type="caution">
    <text evidence="3">The sequence shown here is derived from an EMBL/GenBank/DDBJ whole genome shotgun (WGS) entry which is preliminary data.</text>
</comment>
<name>A0ABT4VT57_9HYPH</name>
<dbReference type="EMBL" id="JAPJZH010000016">
    <property type="protein sequence ID" value="MDA4847885.1"/>
    <property type="molecule type" value="Genomic_DNA"/>
</dbReference>
<feature type="transmembrane region" description="Helical" evidence="2">
    <location>
        <begin position="167"/>
        <end position="189"/>
    </location>
</feature>
<dbReference type="RefSeq" id="WP_271091726.1">
    <property type="nucleotide sequence ID" value="NZ_JAPJZH010000016.1"/>
</dbReference>
<keyword evidence="4" id="KW-1185">Reference proteome</keyword>
<dbReference type="Proteomes" id="UP001148313">
    <property type="component" value="Unassembled WGS sequence"/>
</dbReference>
<feature type="region of interest" description="Disordered" evidence="1">
    <location>
        <begin position="200"/>
        <end position="305"/>
    </location>
</feature>
<keyword evidence="2" id="KW-0472">Membrane</keyword>
<evidence type="ECO:0000313" key="4">
    <source>
        <dbReference type="Proteomes" id="UP001148313"/>
    </source>
</evidence>
<accession>A0ABT4VT57</accession>
<keyword evidence="2" id="KW-1133">Transmembrane helix</keyword>
<feature type="compositionally biased region" description="Polar residues" evidence="1">
    <location>
        <begin position="213"/>
        <end position="233"/>
    </location>
</feature>
<reference evidence="3" key="1">
    <citation type="submission" date="2022-11" db="EMBL/GenBank/DDBJ databases">
        <title>Hoeflea poritis sp. nov., isolated from scleractinian coral Porites lutea.</title>
        <authorList>
            <person name="Zhang G."/>
            <person name="Wei Q."/>
            <person name="Cai L."/>
        </authorList>
    </citation>
    <scope>NUCLEOTIDE SEQUENCE</scope>
    <source>
        <strain evidence="3">E7-10</strain>
    </source>
</reference>
<organism evidence="3 4">
    <name type="scientific">Hoeflea poritis</name>
    <dbReference type="NCBI Taxonomy" id="2993659"/>
    <lineage>
        <taxon>Bacteria</taxon>
        <taxon>Pseudomonadati</taxon>
        <taxon>Pseudomonadota</taxon>
        <taxon>Alphaproteobacteria</taxon>
        <taxon>Hyphomicrobiales</taxon>
        <taxon>Rhizobiaceae</taxon>
        <taxon>Hoeflea</taxon>
    </lineage>
</organism>
<evidence type="ECO:0008006" key="5">
    <source>
        <dbReference type="Google" id="ProtNLM"/>
    </source>
</evidence>
<evidence type="ECO:0000256" key="2">
    <source>
        <dbReference type="SAM" id="Phobius"/>
    </source>
</evidence>